<sequence length="104" mass="11779">MLCLDMNHHLQSSVFPLSTETVLEYSGVNFDIEVMLLAVHASLPLLDELTIDEPKHHHDVRYVLPGSVDRHLSRKLSIDLPELEVSLRNPNDALTNSQLFLPNL</sequence>
<evidence type="ECO:0000313" key="2">
    <source>
        <dbReference type="Proteomes" id="UP000280834"/>
    </source>
</evidence>
<organism evidence="3">
    <name type="scientific">Brugia timori</name>
    <dbReference type="NCBI Taxonomy" id="42155"/>
    <lineage>
        <taxon>Eukaryota</taxon>
        <taxon>Metazoa</taxon>
        <taxon>Ecdysozoa</taxon>
        <taxon>Nematoda</taxon>
        <taxon>Chromadorea</taxon>
        <taxon>Rhabditida</taxon>
        <taxon>Spirurina</taxon>
        <taxon>Spiruromorpha</taxon>
        <taxon>Filarioidea</taxon>
        <taxon>Onchocercidae</taxon>
        <taxon>Brugia</taxon>
    </lineage>
</organism>
<evidence type="ECO:0000313" key="3">
    <source>
        <dbReference type="WBParaSite" id="BTMF_0001513901-mRNA-1"/>
    </source>
</evidence>
<evidence type="ECO:0000313" key="1">
    <source>
        <dbReference type="EMBL" id="VDO44882.1"/>
    </source>
</evidence>
<name>A0A0R3R549_9BILA</name>
<proteinExistence type="predicted"/>
<reference evidence="3" key="1">
    <citation type="submission" date="2017-02" db="UniProtKB">
        <authorList>
            <consortium name="WormBaseParasite"/>
        </authorList>
    </citation>
    <scope>IDENTIFICATION</scope>
</reference>
<dbReference type="Proteomes" id="UP000280834">
    <property type="component" value="Unassembled WGS sequence"/>
</dbReference>
<dbReference type="AlphaFoldDB" id="A0A0R3R549"/>
<dbReference type="WBParaSite" id="BTMF_0001513901-mRNA-1">
    <property type="protein sequence ID" value="BTMF_0001513901-mRNA-1"/>
    <property type="gene ID" value="BTMF_0001513901"/>
</dbReference>
<accession>A0A0R3R549</accession>
<gene>
    <name evidence="1" type="ORF">BTMF_LOCUS13134</name>
</gene>
<protein>
    <submittedName>
        <fullName evidence="1 3">Uncharacterized protein</fullName>
    </submittedName>
</protein>
<reference evidence="1 2" key="2">
    <citation type="submission" date="2018-11" db="EMBL/GenBank/DDBJ databases">
        <authorList>
            <consortium name="Pathogen Informatics"/>
        </authorList>
    </citation>
    <scope>NUCLEOTIDE SEQUENCE [LARGE SCALE GENOMIC DNA]</scope>
</reference>
<dbReference type="EMBL" id="UZAG01019792">
    <property type="protein sequence ID" value="VDO44882.1"/>
    <property type="molecule type" value="Genomic_DNA"/>
</dbReference>
<keyword evidence="2" id="KW-1185">Reference proteome</keyword>